<accession>A0A6J5SN30</accession>
<evidence type="ECO:0000313" key="3">
    <source>
        <dbReference type="EMBL" id="CAB4215975.1"/>
    </source>
</evidence>
<dbReference type="EMBL" id="LR797328">
    <property type="protein sequence ID" value="CAB4203352.1"/>
    <property type="molecule type" value="Genomic_DNA"/>
</dbReference>
<organism evidence="3">
    <name type="scientific">uncultured Caudovirales phage</name>
    <dbReference type="NCBI Taxonomy" id="2100421"/>
    <lineage>
        <taxon>Viruses</taxon>
        <taxon>Duplodnaviria</taxon>
        <taxon>Heunggongvirae</taxon>
        <taxon>Uroviricota</taxon>
        <taxon>Caudoviricetes</taxon>
        <taxon>Peduoviridae</taxon>
        <taxon>Maltschvirus</taxon>
        <taxon>Maltschvirus maltsch</taxon>
    </lineage>
</organism>
<reference evidence="3" key="1">
    <citation type="submission" date="2020-05" db="EMBL/GenBank/DDBJ databases">
        <authorList>
            <person name="Chiriac C."/>
            <person name="Salcher M."/>
            <person name="Ghai R."/>
            <person name="Kavagutti S V."/>
        </authorList>
    </citation>
    <scope>NUCLEOTIDE SEQUENCE</scope>
</reference>
<protein>
    <submittedName>
        <fullName evidence="3">Uncharacterized protein</fullName>
    </submittedName>
</protein>
<name>A0A6J5SN30_9CAUD</name>
<evidence type="ECO:0000313" key="2">
    <source>
        <dbReference type="EMBL" id="CAB4203352.1"/>
    </source>
</evidence>
<dbReference type="EMBL" id="LR797437">
    <property type="protein sequence ID" value="CAB4215975.1"/>
    <property type="molecule type" value="Genomic_DNA"/>
</dbReference>
<gene>
    <name evidence="2" type="ORF">UFOVP1381_42</name>
    <name evidence="3" type="ORF">UFOVP1476_15</name>
    <name evidence="1" type="ORF">UFOVP944_31</name>
</gene>
<dbReference type="EMBL" id="LR796890">
    <property type="protein sequence ID" value="CAB4173121.1"/>
    <property type="molecule type" value="Genomic_DNA"/>
</dbReference>
<sequence length="156" mass="17175">MNNAETTRSDRSELTALLGAALNANPILIADRKRATELAALLKRVAAEAHPFELLDALNVERREADRALAAARKARAEWFWAVDQIDRELDEEEFWTRLEEVETAFGSGWGLVEDLAAARLALVSRWIAEVTAAIGGRISTGMTQDLARMSGEARA</sequence>
<evidence type="ECO:0000313" key="1">
    <source>
        <dbReference type="EMBL" id="CAB4173121.1"/>
    </source>
</evidence>
<proteinExistence type="predicted"/>